<reference evidence="2" key="2">
    <citation type="submission" date="2020-09" db="EMBL/GenBank/DDBJ databases">
        <authorList>
            <person name="Sun Q."/>
            <person name="Zhou Y."/>
        </authorList>
    </citation>
    <scope>NUCLEOTIDE SEQUENCE</scope>
    <source>
        <strain evidence="2">CGMCC 1.12751</strain>
    </source>
</reference>
<proteinExistence type="predicted"/>
<dbReference type="Proteomes" id="UP000625976">
    <property type="component" value="Unassembled WGS sequence"/>
</dbReference>
<sequence length="185" mass="21373">MFKIGDKVSVLDEDLTGLVVKILGDTITMEDENGFEMDFSKKELVLIKNESQLKRNSFLDVSLSDVINEKETVKRKTITKKPKERFEPTMEVDLHIHQLTDKSSRMSNHDMLTLQLDTARKKLEFAIRNRIQKVVFIHGVGEGVLKIELEYLFGRYGNLKFYEANYQKYGLGATEVYIFQNVSAD</sequence>
<dbReference type="AlphaFoldDB" id="A0A917GLV3"/>
<gene>
    <name evidence="2" type="ORF">GCM10010976_21900</name>
</gene>
<comment type="caution">
    <text evidence="2">The sequence shown here is derived from an EMBL/GenBank/DDBJ whole genome shotgun (WGS) entry which is preliminary data.</text>
</comment>
<dbReference type="EMBL" id="BMFQ01000002">
    <property type="protein sequence ID" value="GGG50345.1"/>
    <property type="molecule type" value="Genomic_DNA"/>
</dbReference>
<evidence type="ECO:0000259" key="1">
    <source>
        <dbReference type="Pfam" id="PF01713"/>
    </source>
</evidence>
<dbReference type="InterPro" id="IPR036063">
    <property type="entry name" value="Smr_dom_sf"/>
</dbReference>
<dbReference type="Gene3D" id="3.30.1370.110">
    <property type="match status" value="1"/>
</dbReference>
<accession>A0A917GLV3</accession>
<reference evidence="2" key="1">
    <citation type="journal article" date="2014" name="Int. J. Syst. Evol. Microbiol.">
        <title>Complete genome sequence of Corynebacterium casei LMG S-19264T (=DSM 44701T), isolated from a smear-ripened cheese.</title>
        <authorList>
            <consortium name="US DOE Joint Genome Institute (JGI-PGF)"/>
            <person name="Walter F."/>
            <person name="Albersmeier A."/>
            <person name="Kalinowski J."/>
            <person name="Ruckert C."/>
        </authorList>
    </citation>
    <scope>NUCLEOTIDE SEQUENCE</scope>
    <source>
        <strain evidence="2">CGMCC 1.12751</strain>
    </source>
</reference>
<protein>
    <recommendedName>
        <fullName evidence="1">Smr domain-containing protein</fullName>
    </recommendedName>
</protein>
<feature type="domain" description="Smr" evidence="1">
    <location>
        <begin position="120"/>
        <end position="177"/>
    </location>
</feature>
<name>A0A917GLV3_9FLAO</name>
<keyword evidence="3" id="KW-1185">Reference proteome</keyword>
<dbReference type="Pfam" id="PF01713">
    <property type="entry name" value="Smr"/>
    <property type="match status" value="1"/>
</dbReference>
<evidence type="ECO:0000313" key="2">
    <source>
        <dbReference type="EMBL" id="GGG50345.1"/>
    </source>
</evidence>
<organism evidence="2 3">
    <name type="scientific">Bizionia arctica</name>
    <dbReference type="NCBI Taxonomy" id="1495645"/>
    <lineage>
        <taxon>Bacteria</taxon>
        <taxon>Pseudomonadati</taxon>
        <taxon>Bacteroidota</taxon>
        <taxon>Flavobacteriia</taxon>
        <taxon>Flavobacteriales</taxon>
        <taxon>Flavobacteriaceae</taxon>
        <taxon>Bizionia</taxon>
    </lineage>
</organism>
<evidence type="ECO:0000313" key="3">
    <source>
        <dbReference type="Proteomes" id="UP000625976"/>
    </source>
</evidence>
<dbReference type="InterPro" id="IPR002625">
    <property type="entry name" value="Smr_dom"/>
</dbReference>